<reference evidence="7" key="1">
    <citation type="submission" date="2022-07" db="EMBL/GenBank/DDBJ databases">
        <title>Phylogenomic reconstructions and comparative analyses of Kickxellomycotina fungi.</title>
        <authorList>
            <person name="Reynolds N.K."/>
            <person name="Stajich J.E."/>
            <person name="Barry K."/>
            <person name="Grigoriev I.V."/>
            <person name="Crous P."/>
            <person name="Smith M.E."/>
        </authorList>
    </citation>
    <scope>NUCLEOTIDE SEQUENCE</scope>
    <source>
        <strain evidence="7">RSA 567</strain>
    </source>
</reference>
<dbReference type="AlphaFoldDB" id="A0A9W8AZ99"/>
<evidence type="ECO:0000313" key="7">
    <source>
        <dbReference type="EMBL" id="KAJ1973077.1"/>
    </source>
</evidence>
<dbReference type="InterPro" id="IPR038491">
    <property type="entry name" value="Velvet_dom_sf"/>
</dbReference>
<evidence type="ECO:0000256" key="4">
    <source>
        <dbReference type="ARBA" id="ARBA00023242"/>
    </source>
</evidence>
<sequence>MMRQQPIRSRMGSVSDRVDRRPIDPPPIIQLRVRSKNSPVVTPHLTDRRAVMGTPLTDSMPDISHEYQPLADTALDGADGQVGYVANPHFFMYVCLLAGKPMAAPNGTLRDQEIYSTKNGKSAILSGSLVSSVNILRDVEHDDQLGAFFVFPDLSIRLEGTYRLKFHLYELVDNQVVFRSHIVSDPFNVYSPKKFPGMTESTALSKSFASQGLKIRIRTDLGTRKRYHRRKYPPTDAKRKDTPNSSPKPMAQPTADTPKPPRVTQPKLVPQTHQPTPTHSTPLTVEESHDLLGPTTPHKVTALSSREVSYFRSTHHSATQQASSALAQSAPAPSSMATLRLHGIRRTSTLHEPRGHQLGSPHSDQSLSISPTDSGCHSLHHDSPLARGPITDAKNAFSCQRPTLDYRATKSICTSQGVPSPHRPHSVPIRRVHTISSERDTRYAQCCPKDPVVLPPLKRQRLTDSRNPMVLPPLQQVVESSLSQPVPRTSPQHYHSSLYQCHQLPYGSTSFDQRSLQVIPGLCIQLAPQDQSHPHRDPPSRSTSTVPMDNHTVRPIKSLPLPPLLGPQSAIDETLVAESLVAMRDYSNSPFHS</sequence>
<dbReference type="InterPro" id="IPR037525">
    <property type="entry name" value="Velvet_dom"/>
</dbReference>
<evidence type="ECO:0000256" key="2">
    <source>
        <dbReference type="ARBA" id="ARBA00023015"/>
    </source>
</evidence>
<keyword evidence="3" id="KW-0804">Transcription</keyword>
<dbReference type="Pfam" id="PF11754">
    <property type="entry name" value="Velvet"/>
    <property type="match status" value="1"/>
</dbReference>
<keyword evidence="2" id="KW-0805">Transcription regulation</keyword>
<dbReference type="PANTHER" id="PTHR33572">
    <property type="entry name" value="SPORE DEVELOPMENT REGULATOR VOSA"/>
    <property type="match status" value="1"/>
</dbReference>
<name>A0A9W8AZ99_9FUNG</name>
<feature type="compositionally biased region" description="Polar residues" evidence="5">
    <location>
        <begin position="360"/>
        <end position="375"/>
    </location>
</feature>
<dbReference type="EMBL" id="JANBQB010000898">
    <property type="protein sequence ID" value="KAJ1973077.1"/>
    <property type="molecule type" value="Genomic_DNA"/>
</dbReference>
<dbReference type="PROSITE" id="PS51821">
    <property type="entry name" value="VELVET"/>
    <property type="match status" value="1"/>
</dbReference>
<feature type="region of interest" description="Disordered" evidence="5">
    <location>
        <begin position="527"/>
        <end position="561"/>
    </location>
</feature>
<dbReference type="InterPro" id="IPR021740">
    <property type="entry name" value="Velvet"/>
</dbReference>
<organism evidence="7 8">
    <name type="scientific">Dimargaris verticillata</name>
    <dbReference type="NCBI Taxonomy" id="2761393"/>
    <lineage>
        <taxon>Eukaryota</taxon>
        <taxon>Fungi</taxon>
        <taxon>Fungi incertae sedis</taxon>
        <taxon>Zoopagomycota</taxon>
        <taxon>Kickxellomycotina</taxon>
        <taxon>Dimargaritomycetes</taxon>
        <taxon>Dimargaritales</taxon>
        <taxon>Dimargaritaceae</taxon>
        <taxon>Dimargaris</taxon>
    </lineage>
</organism>
<dbReference type="Gene3D" id="2.60.40.3960">
    <property type="entry name" value="Velvet domain"/>
    <property type="match status" value="1"/>
</dbReference>
<accession>A0A9W8AZ99</accession>
<feature type="domain" description="Velvet" evidence="6">
    <location>
        <begin position="1"/>
        <end position="218"/>
    </location>
</feature>
<gene>
    <name evidence="7" type="ORF">H4R34_005199</name>
</gene>
<proteinExistence type="predicted"/>
<comment type="subcellular location">
    <subcellularLocation>
        <location evidence="1">Nucleus</location>
    </subcellularLocation>
</comment>
<dbReference type="GO" id="GO:0005634">
    <property type="term" value="C:nucleus"/>
    <property type="evidence" value="ECO:0007669"/>
    <property type="project" value="UniProtKB-SubCell"/>
</dbReference>
<dbReference type="Proteomes" id="UP001151582">
    <property type="component" value="Unassembled WGS sequence"/>
</dbReference>
<evidence type="ECO:0000259" key="6">
    <source>
        <dbReference type="PROSITE" id="PS51821"/>
    </source>
</evidence>
<feature type="region of interest" description="Disordered" evidence="5">
    <location>
        <begin position="351"/>
        <end position="387"/>
    </location>
</feature>
<evidence type="ECO:0000256" key="1">
    <source>
        <dbReference type="ARBA" id="ARBA00004123"/>
    </source>
</evidence>
<comment type="caution">
    <text evidence="7">The sequence shown here is derived from an EMBL/GenBank/DDBJ whole genome shotgun (WGS) entry which is preliminary data.</text>
</comment>
<evidence type="ECO:0000313" key="8">
    <source>
        <dbReference type="Proteomes" id="UP001151582"/>
    </source>
</evidence>
<dbReference type="OrthoDB" id="5599552at2759"/>
<feature type="region of interest" description="Disordered" evidence="5">
    <location>
        <begin position="311"/>
        <end position="335"/>
    </location>
</feature>
<evidence type="ECO:0000256" key="5">
    <source>
        <dbReference type="SAM" id="MobiDB-lite"/>
    </source>
</evidence>
<feature type="non-terminal residue" evidence="7">
    <location>
        <position position="1"/>
    </location>
</feature>
<feature type="compositionally biased region" description="Low complexity" evidence="5">
    <location>
        <begin position="316"/>
        <end position="335"/>
    </location>
</feature>
<feature type="compositionally biased region" description="Low complexity" evidence="5">
    <location>
        <begin position="270"/>
        <end position="282"/>
    </location>
</feature>
<dbReference type="PANTHER" id="PTHR33572:SF18">
    <property type="entry name" value="SPORE DEVELOPMENT REGULATOR VOSA"/>
    <property type="match status" value="1"/>
</dbReference>
<keyword evidence="8" id="KW-1185">Reference proteome</keyword>
<evidence type="ECO:0000256" key="3">
    <source>
        <dbReference type="ARBA" id="ARBA00023163"/>
    </source>
</evidence>
<keyword evidence="4" id="KW-0539">Nucleus</keyword>
<protein>
    <recommendedName>
        <fullName evidence="6">Velvet domain-containing protein</fullName>
    </recommendedName>
</protein>
<feature type="region of interest" description="Disordered" evidence="5">
    <location>
        <begin position="1"/>
        <end position="25"/>
    </location>
</feature>
<feature type="region of interest" description="Disordered" evidence="5">
    <location>
        <begin position="219"/>
        <end position="298"/>
    </location>
</feature>